<dbReference type="PANTHER" id="PTHR44366">
    <property type="entry name" value="UDP-N-ACETYLGLUCOSAMINE--PEPTIDE N-ACETYLGLUCOSAMINYLTRANSFERASE 110 KDA SUBUNIT"/>
    <property type="match status" value="1"/>
</dbReference>
<dbReference type="EMBL" id="JAANEY010000001">
    <property type="protein sequence ID" value="MBT8551624.1"/>
    <property type="molecule type" value="Genomic_DNA"/>
</dbReference>
<dbReference type="SMART" id="SM00028">
    <property type="entry name" value="TPR"/>
    <property type="match status" value="7"/>
</dbReference>
<sequence>MHTQGPSQSDLTVLLDHYQSTRYKDAHELAISITERYPDHPFAWKILGAVLILGGNTSGALIANEMVVNLSPRDPEALYNLSNTFKALGKLEDAEIWYRNSIALKPDFPEAHLNLGLTLHELGRPQDAELSYKNALTFRPEFIQALNNLGNIKRELGSYGEAVALYQKAIEIAPKYVEAHNNLGVTLQKLKKFGDAEESYKQAIALSSEFAEAHFNLGTLFYELARFADAEICYRHALRLRPDYAECLYNLGLMLLEIGDATSALEVIADLIRIKPTKEAKSLFVDVLKNIKPTSWGAELSIMVTSALLEPWGRVSDVGNFAFQLLKLDSDFEQSLHQFQEGMPEDFDEFNFPKKNYISSSLLNAILISGPIADRELEQYFTKLRYKFLKITNSLGTIRTVDDTENFCCALAQQCFINEYIYYQTPEETKLSIVARDRLAKALNGDEEIPASLVLSVACYYPLHSLDNCEALLKQNYSKELVSVLKQQIQEPLVEFALKAHIPKLTRIDNQVSLTVQNQYEENPYPRWVSVPNASNSKNYNSFISRKFPLADFKPLGNGQALEVLVAGCGTGQHSINCSQIIKDSKILAIDLSMASLAYAKRKTIEMGIDTIDYAQADLLQLASTGRTFDVIESVGVLHHLDQPFEGWEALVSILKPKGLMRLGFYSELARKDIVKVRNLISQDGIGSSLQDIRNYRHHLLGLNNPEDFIFATSGVDFFSMSACRDLIFHVQEHRMQLDMIAKFLKNHQLQFLGFDIDRSIIQSYKLRFPDDPAATNLTYWHIYEQENPHTFTSMYQFLVQKR</sequence>
<protein>
    <submittedName>
        <fullName evidence="3">Tetratricopeptide repeat protein</fullName>
    </submittedName>
</protein>
<feature type="repeat" description="TPR" evidence="1">
    <location>
        <begin position="75"/>
        <end position="108"/>
    </location>
</feature>
<dbReference type="InterPro" id="IPR037919">
    <property type="entry name" value="OGT"/>
</dbReference>
<feature type="repeat" description="TPR" evidence="1">
    <location>
        <begin position="109"/>
        <end position="142"/>
    </location>
</feature>
<dbReference type="InterPro" id="IPR041698">
    <property type="entry name" value="Methyltransf_25"/>
</dbReference>
<keyword evidence="1" id="KW-0802">TPR repeat</keyword>
<dbReference type="PANTHER" id="PTHR44366:SF1">
    <property type="entry name" value="UDP-N-ACETYLGLUCOSAMINE--PEPTIDE N-ACETYLGLUCOSAMINYLTRANSFERASE 110 KDA SUBUNIT"/>
    <property type="match status" value="1"/>
</dbReference>
<dbReference type="InterPro" id="IPR011990">
    <property type="entry name" value="TPR-like_helical_dom_sf"/>
</dbReference>
<dbReference type="InterPro" id="IPR019734">
    <property type="entry name" value="TPR_rpt"/>
</dbReference>
<feature type="repeat" description="TPR" evidence="1">
    <location>
        <begin position="143"/>
        <end position="176"/>
    </location>
</feature>
<gene>
    <name evidence="3" type="ORF">G6731_06590</name>
</gene>
<dbReference type="Gene3D" id="3.40.50.150">
    <property type="entry name" value="Vaccinia Virus protein VP39"/>
    <property type="match status" value="1"/>
</dbReference>
<name>A0A9Q2WIN8_9BURK</name>
<evidence type="ECO:0000313" key="3">
    <source>
        <dbReference type="EMBL" id="MBT8551624.1"/>
    </source>
</evidence>
<proteinExistence type="predicted"/>
<accession>A0A9Q2WIN8</accession>
<dbReference type="CDD" id="cd02440">
    <property type="entry name" value="AdoMet_MTases"/>
    <property type="match status" value="1"/>
</dbReference>
<evidence type="ECO:0000313" key="4">
    <source>
        <dbReference type="Proteomes" id="UP000783102"/>
    </source>
</evidence>
<feature type="repeat" description="TPR" evidence="1">
    <location>
        <begin position="245"/>
        <end position="278"/>
    </location>
</feature>
<dbReference type="PROSITE" id="PS50005">
    <property type="entry name" value="TPR"/>
    <property type="match status" value="6"/>
</dbReference>
<dbReference type="Pfam" id="PF13432">
    <property type="entry name" value="TPR_16"/>
    <property type="match status" value="1"/>
</dbReference>
<feature type="domain" description="Methyltransferase" evidence="2">
    <location>
        <begin position="564"/>
        <end position="659"/>
    </location>
</feature>
<evidence type="ECO:0000259" key="2">
    <source>
        <dbReference type="Pfam" id="PF13649"/>
    </source>
</evidence>
<evidence type="ECO:0000256" key="1">
    <source>
        <dbReference type="PROSITE-ProRule" id="PRU00339"/>
    </source>
</evidence>
<dbReference type="GO" id="GO:0097363">
    <property type="term" value="F:protein O-acetylglucosaminyltransferase activity"/>
    <property type="evidence" value="ECO:0007669"/>
    <property type="project" value="TreeGrafter"/>
</dbReference>
<dbReference type="Gene3D" id="1.25.40.10">
    <property type="entry name" value="Tetratricopeptide repeat domain"/>
    <property type="match status" value="1"/>
</dbReference>
<dbReference type="GO" id="GO:0006493">
    <property type="term" value="P:protein O-linked glycosylation"/>
    <property type="evidence" value="ECO:0007669"/>
    <property type="project" value="InterPro"/>
</dbReference>
<dbReference type="Pfam" id="PF13414">
    <property type="entry name" value="TPR_11"/>
    <property type="match status" value="2"/>
</dbReference>
<reference evidence="3" key="1">
    <citation type="journal article" date="2021" name="Genome Biol. Evol.">
        <title>Continental-Scale Gene Flow Prevents Allopatric Divergence of Pelagic Freshwater Bacteria.</title>
        <authorList>
            <person name="Hoetzinger M."/>
            <person name="Pitt A."/>
            <person name="Huemer A."/>
            <person name="Hahn M.W."/>
        </authorList>
    </citation>
    <scope>NUCLEOTIDE SEQUENCE</scope>
    <source>
        <strain evidence="3">SM1-W8</strain>
    </source>
</reference>
<dbReference type="AlphaFoldDB" id="A0A9Q2WIN8"/>
<dbReference type="SUPFAM" id="SSF53335">
    <property type="entry name" value="S-adenosyl-L-methionine-dependent methyltransferases"/>
    <property type="match status" value="1"/>
</dbReference>
<comment type="caution">
    <text evidence="3">The sequence shown here is derived from an EMBL/GenBank/DDBJ whole genome shotgun (WGS) entry which is preliminary data.</text>
</comment>
<feature type="repeat" description="TPR" evidence="1">
    <location>
        <begin position="177"/>
        <end position="210"/>
    </location>
</feature>
<dbReference type="Proteomes" id="UP000783102">
    <property type="component" value="Unassembled WGS sequence"/>
</dbReference>
<organism evidence="3 4">
    <name type="scientific">Polynucleobacter paneuropaeus</name>
    <dbReference type="NCBI Taxonomy" id="2527775"/>
    <lineage>
        <taxon>Bacteria</taxon>
        <taxon>Pseudomonadati</taxon>
        <taxon>Pseudomonadota</taxon>
        <taxon>Betaproteobacteria</taxon>
        <taxon>Burkholderiales</taxon>
        <taxon>Burkholderiaceae</taxon>
        <taxon>Polynucleobacter</taxon>
    </lineage>
</organism>
<dbReference type="InterPro" id="IPR029063">
    <property type="entry name" value="SAM-dependent_MTases_sf"/>
</dbReference>
<feature type="repeat" description="TPR" evidence="1">
    <location>
        <begin position="211"/>
        <end position="244"/>
    </location>
</feature>
<dbReference type="PROSITE" id="PS50293">
    <property type="entry name" value="TPR_REGION"/>
    <property type="match status" value="2"/>
</dbReference>
<dbReference type="SUPFAM" id="SSF48452">
    <property type="entry name" value="TPR-like"/>
    <property type="match status" value="1"/>
</dbReference>
<dbReference type="Pfam" id="PF13649">
    <property type="entry name" value="Methyltransf_25"/>
    <property type="match status" value="1"/>
</dbReference>